<keyword evidence="4" id="KW-0997">Cell inner membrane</keyword>
<reference evidence="12" key="1">
    <citation type="submission" date="2023-07" db="EMBL/GenBank/DDBJ databases">
        <title>Genome content predicts the carbon catabolic preferences of heterotrophic bacteria.</title>
        <authorList>
            <person name="Gralka M."/>
        </authorList>
    </citation>
    <scope>NUCLEOTIDE SEQUENCE</scope>
    <source>
        <strain evidence="12">I2M16</strain>
    </source>
</reference>
<evidence type="ECO:0000256" key="6">
    <source>
        <dbReference type="ARBA" id="ARBA00022840"/>
    </source>
</evidence>
<accession>A0AAW7XPQ5</accession>
<evidence type="ECO:0000259" key="10">
    <source>
        <dbReference type="PROSITE" id="PS50893"/>
    </source>
</evidence>
<name>A0AAW7XPQ5_9GAMM</name>
<dbReference type="InterPro" id="IPR008995">
    <property type="entry name" value="Mo/tungstate-bd_C_term_dom"/>
</dbReference>
<dbReference type="GO" id="GO:0016887">
    <property type="term" value="F:ATP hydrolysis activity"/>
    <property type="evidence" value="ECO:0007669"/>
    <property type="project" value="InterPro"/>
</dbReference>
<evidence type="ECO:0000259" key="11">
    <source>
        <dbReference type="PROSITE" id="PS51866"/>
    </source>
</evidence>
<evidence type="ECO:0000256" key="7">
    <source>
        <dbReference type="ARBA" id="ARBA00022967"/>
    </source>
</evidence>
<dbReference type="InterPro" id="IPR050334">
    <property type="entry name" value="Molybdenum_import_ModC"/>
</dbReference>
<gene>
    <name evidence="12" type="primary">modC</name>
    <name evidence="12" type="ORF">Q4490_15485</name>
</gene>
<dbReference type="InterPro" id="IPR027417">
    <property type="entry name" value="P-loop_NTPase"/>
</dbReference>
<evidence type="ECO:0000256" key="1">
    <source>
        <dbReference type="ARBA" id="ARBA00022448"/>
    </source>
</evidence>
<dbReference type="GO" id="GO:0015098">
    <property type="term" value="F:molybdate ion transmembrane transporter activity"/>
    <property type="evidence" value="ECO:0007669"/>
    <property type="project" value="InterPro"/>
</dbReference>
<dbReference type="PROSITE" id="PS51866">
    <property type="entry name" value="MOP"/>
    <property type="match status" value="1"/>
</dbReference>
<keyword evidence="2" id="KW-1003">Cell membrane</keyword>
<proteinExistence type="predicted"/>
<feature type="domain" description="ABC transporter" evidence="10">
    <location>
        <begin position="5"/>
        <end position="238"/>
    </location>
</feature>
<dbReference type="Gene3D" id="3.40.50.300">
    <property type="entry name" value="P-loop containing nucleotide triphosphate hydrolases"/>
    <property type="match status" value="1"/>
</dbReference>
<dbReference type="PROSITE" id="PS00211">
    <property type="entry name" value="ABC_TRANSPORTER_1"/>
    <property type="match status" value="1"/>
</dbReference>
<dbReference type="Gene3D" id="2.40.50.100">
    <property type="match status" value="1"/>
</dbReference>
<dbReference type="InterPro" id="IPR003439">
    <property type="entry name" value="ABC_transporter-like_ATP-bd"/>
</dbReference>
<organism evidence="12 13">
    <name type="scientific">Neptunomonas phycophila</name>
    <dbReference type="NCBI Taxonomy" id="1572645"/>
    <lineage>
        <taxon>Bacteria</taxon>
        <taxon>Pseudomonadati</taxon>
        <taxon>Pseudomonadota</taxon>
        <taxon>Gammaproteobacteria</taxon>
        <taxon>Oceanospirillales</taxon>
        <taxon>Oceanospirillaceae</taxon>
        <taxon>Neptunomonas</taxon>
    </lineage>
</organism>
<dbReference type="Proteomes" id="UP001169862">
    <property type="component" value="Unassembled WGS sequence"/>
</dbReference>
<evidence type="ECO:0000313" key="12">
    <source>
        <dbReference type="EMBL" id="MDO6454972.1"/>
    </source>
</evidence>
<evidence type="ECO:0000256" key="5">
    <source>
        <dbReference type="ARBA" id="ARBA00022741"/>
    </source>
</evidence>
<evidence type="ECO:0000256" key="3">
    <source>
        <dbReference type="ARBA" id="ARBA00022505"/>
    </source>
</evidence>
<dbReference type="EMBL" id="JAUOPG010000011">
    <property type="protein sequence ID" value="MDO6454972.1"/>
    <property type="molecule type" value="Genomic_DNA"/>
</dbReference>
<comment type="caution">
    <text evidence="12">The sequence shown here is derived from an EMBL/GenBank/DDBJ whole genome shotgun (WGS) entry which is preliminary data.</text>
</comment>
<dbReference type="InterPro" id="IPR011868">
    <property type="entry name" value="ModC_ABC_ATP-bd"/>
</dbReference>
<dbReference type="InterPro" id="IPR005116">
    <property type="entry name" value="Transp-assoc_OB_typ1"/>
</dbReference>
<evidence type="ECO:0000256" key="2">
    <source>
        <dbReference type="ARBA" id="ARBA00022475"/>
    </source>
</evidence>
<dbReference type="NCBIfam" id="TIGR02142">
    <property type="entry name" value="modC_ABC"/>
    <property type="match status" value="1"/>
</dbReference>
<dbReference type="Pfam" id="PF00005">
    <property type="entry name" value="ABC_tran"/>
    <property type="match status" value="1"/>
</dbReference>
<evidence type="ECO:0000313" key="13">
    <source>
        <dbReference type="Proteomes" id="UP001169862"/>
    </source>
</evidence>
<keyword evidence="7" id="KW-1278">Translocase</keyword>
<dbReference type="InterPro" id="IPR003593">
    <property type="entry name" value="AAA+_ATPase"/>
</dbReference>
<keyword evidence="8" id="KW-0472">Membrane</keyword>
<keyword evidence="1" id="KW-0813">Transport</keyword>
<dbReference type="InterPro" id="IPR017871">
    <property type="entry name" value="ABC_transporter-like_CS"/>
</dbReference>
<dbReference type="SUPFAM" id="SSF50331">
    <property type="entry name" value="MOP-like"/>
    <property type="match status" value="1"/>
</dbReference>
<dbReference type="GO" id="GO:0016020">
    <property type="term" value="C:membrane"/>
    <property type="evidence" value="ECO:0007669"/>
    <property type="project" value="InterPro"/>
</dbReference>
<dbReference type="GO" id="GO:0140359">
    <property type="term" value="F:ABC-type transporter activity"/>
    <property type="evidence" value="ECO:0007669"/>
    <property type="project" value="InterPro"/>
</dbReference>
<feature type="domain" description="Mop" evidence="11">
    <location>
        <begin position="297"/>
        <end position="363"/>
    </location>
</feature>
<keyword evidence="6 12" id="KW-0067">ATP-binding</keyword>
<keyword evidence="5" id="KW-0547">Nucleotide-binding</keyword>
<evidence type="ECO:0000256" key="4">
    <source>
        <dbReference type="ARBA" id="ARBA00022519"/>
    </source>
</evidence>
<dbReference type="SMART" id="SM00382">
    <property type="entry name" value="AAA"/>
    <property type="match status" value="1"/>
</dbReference>
<dbReference type="SUPFAM" id="SSF52540">
    <property type="entry name" value="P-loop containing nucleoside triphosphate hydrolases"/>
    <property type="match status" value="1"/>
</dbReference>
<dbReference type="PANTHER" id="PTHR43514:SF10">
    <property type="entry name" value="MOLYBDENUM IMPORT ATP-BINDING PROTEIN MODC 2"/>
    <property type="match status" value="1"/>
</dbReference>
<dbReference type="PANTHER" id="PTHR43514">
    <property type="entry name" value="ABC TRANSPORTER I FAMILY MEMBER 10"/>
    <property type="match status" value="1"/>
</dbReference>
<dbReference type="AlphaFoldDB" id="A0AAW7XPQ5"/>
<protein>
    <submittedName>
        <fullName evidence="12">Molybdenum ABC transporter ATP-binding protein</fullName>
    </submittedName>
</protein>
<dbReference type="GO" id="GO:0005524">
    <property type="term" value="F:ATP binding"/>
    <property type="evidence" value="ECO:0007669"/>
    <property type="project" value="UniProtKB-KW"/>
</dbReference>
<evidence type="ECO:0000256" key="9">
    <source>
        <dbReference type="PROSITE-ProRule" id="PRU01213"/>
    </source>
</evidence>
<dbReference type="InterPro" id="IPR004606">
    <property type="entry name" value="Mop_domain"/>
</dbReference>
<keyword evidence="3 9" id="KW-0500">Molybdenum</keyword>
<dbReference type="PROSITE" id="PS50893">
    <property type="entry name" value="ABC_TRANSPORTER_2"/>
    <property type="match status" value="1"/>
</dbReference>
<evidence type="ECO:0000256" key="8">
    <source>
        <dbReference type="ARBA" id="ARBA00023136"/>
    </source>
</evidence>
<dbReference type="RefSeq" id="WP_303551858.1">
    <property type="nucleotide sequence ID" value="NZ_JAUOPG010000011.1"/>
</dbReference>
<dbReference type="Pfam" id="PF03459">
    <property type="entry name" value="TOBE"/>
    <property type="match status" value="1"/>
</dbReference>
<sequence length="363" mass="39956">MMTTTPPSNLVIKQKTQLEDFTLQVDLTLPSSGFTVLFGPSGCGKTTLLRCIAGLHHAVDGQVTVNNIHWQHDDKALPTHQRELGYVFQEASLFDHLSVKDNLLFGAKRSRGTNNITLDQVTNLLGIEHLLARKPTHLSGGEKQRVAIGRALLSQPKLLLMDEPLSALDFKTKNEILPYLERLPHELSIPIVYVTHALTEVERLADHLIIMEKGTVIAEGDVHTLMLDLEGPLSHFNRAGALVDATVNHYDKQYALTQLTIDGGMLYMPGYIATVGSQRRIRIGASHVSLSLTPPTDSSIVNCLSATVIGIKPEGEAMCNVRLRLGHKSEILARITRRSKDHLALEEDTPVYAQIKGASLVKL</sequence>